<sequence>VNHLLQHTLRSICTESQWVYAVLWRILPRNYPPPKILTWEDGFCDFAACVKSFKQSSSGDSEAASAEPLQPELFFKMSHEVYSYGEGLMGKVASDSSHKWIFRDPADQDSSLVSPWHGSLDPHPRTWEAQFKAGIQTIAIVAVQEGLLQLGSLDKVLEDLNLVILLQRKFTYLQTIPGVFAPHPNTLNHSIHQAAMIAGSSGRKIPERPPLSKSLNTGHSSPGVVPHLHPSMSSLHALLSKLPSVSDNALVPPP</sequence>
<dbReference type="Gramene" id="EFJ22653">
    <property type="protein sequence ID" value="EFJ22653"/>
    <property type="gene ID" value="SELMODRAFT_34641"/>
</dbReference>
<feature type="region of interest" description="Disordered" evidence="3">
    <location>
        <begin position="202"/>
        <end position="225"/>
    </location>
</feature>
<feature type="non-terminal residue" evidence="5">
    <location>
        <position position="1"/>
    </location>
</feature>
<evidence type="ECO:0000256" key="1">
    <source>
        <dbReference type="ARBA" id="ARBA00023015"/>
    </source>
</evidence>
<keyword evidence="2" id="KW-0804">Transcription</keyword>
<organism evidence="6">
    <name type="scientific">Selaginella moellendorffii</name>
    <name type="common">Spikemoss</name>
    <dbReference type="NCBI Taxonomy" id="88036"/>
    <lineage>
        <taxon>Eukaryota</taxon>
        <taxon>Viridiplantae</taxon>
        <taxon>Streptophyta</taxon>
        <taxon>Embryophyta</taxon>
        <taxon>Tracheophyta</taxon>
        <taxon>Lycopodiopsida</taxon>
        <taxon>Selaginellales</taxon>
        <taxon>Selaginellaceae</taxon>
        <taxon>Selaginella</taxon>
    </lineage>
</organism>
<feature type="non-terminal residue" evidence="5">
    <location>
        <position position="254"/>
    </location>
</feature>
<evidence type="ECO:0000256" key="2">
    <source>
        <dbReference type="ARBA" id="ARBA00023163"/>
    </source>
</evidence>
<name>D8RYY5_SELML</name>
<evidence type="ECO:0000313" key="6">
    <source>
        <dbReference type="Proteomes" id="UP000001514"/>
    </source>
</evidence>
<keyword evidence="1" id="KW-0805">Transcription regulation</keyword>
<proteinExistence type="predicted"/>
<dbReference type="AlphaFoldDB" id="D8RYY5"/>
<dbReference type="Proteomes" id="UP000001514">
    <property type="component" value="Unassembled WGS sequence"/>
</dbReference>
<dbReference type="InterPro" id="IPR025610">
    <property type="entry name" value="MYC/MYB_N"/>
</dbReference>
<dbReference type="Pfam" id="PF14215">
    <property type="entry name" value="bHLH-MYC_N"/>
    <property type="match status" value="1"/>
</dbReference>
<dbReference type="InParanoid" id="D8RYY5"/>
<dbReference type="eggNOG" id="ENOG502QPU3">
    <property type="taxonomic scope" value="Eukaryota"/>
</dbReference>
<dbReference type="OMA" id="DDYVQCH"/>
<feature type="domain" description="Transcription factor MYC/MYB N-terminal" evidence="4">
    <location>
        <begin position="5"/>
        <end position="170"/>
    </location>
</feature>
<reference evidence="5 6" key="1">
    <citation type="journal article" date="2011" name="Science">
        <title>The Selaginella genome identifies genetic changes associated with the evolution of vascular plants.</title>
        <authorList>
            <person name="Banks J.A."/>
            <person name="Nishiyama T."/>
            <person name="Hasebe M."/>
            <person name="Bowman J.L."/>
            <person name="Gribskov M."/>
            <person name="dePamphilis C."/>
            <person name="Albert V.A."/>
            <person name="Aono N."/>
            <person name="Aoyama T."/>
            <person name="Ambrose B.A."/>
            <person name="Ashton N.W."/>
            <person name="Axtell M.J."/>
            <person name="Barker E."/>
            <person name="Barker M.S."/>
            <person name="Bennetzen J.L."/>
            <person name="Bonawitz N.D."/>
            <person name="Chapple C."/>
            <person name="Cheng C."/>
            <person name="Correa L.G."/>
            <person name="Dacre M."/>
            <person name="DeBarry J."/>
            <person name="Dreyer I."/>
            <person name="Elias M."/>
            <person name="Engstrom E.M."/>
            <person name="Estelle M."/>
            <person name="Feng L."/>
            <person name="Finet C."/>
            <person name="Floyd S.K."/>
            <person name="Frommer W.B."/>
            <person name="Fujita T."/>
            <person name="Gramzow L."/>
            <person name="Gutensohn M."/>
            <person name="Harholt J."/>
            <person name="Hattori M."/>
            <person name="Heyl A."/>
            <person name="Hirai T."/>
            <person name="Hiwatashi Y."/>
            <person name="Ishikawa M."/>
            <person name="Iwata M."/>
            <person name="Karol K.G."/>
            <person name="Koehler B."/>
            <person name="Kolukisaoglu U."/>
            <person name="Kubo M."/>
            <person name="Kurata T."/>
            <person name="Lalonde S."/>
            <person name="Li K."/>
            <person name="Li Y."/>
            <person name="Litt A."/>
            <person name="Lyons E."/>
            <person name="Manning G."/>
            <person name="Maruyama T."/>
            <person name="Michael T.P."/>
            <person name="Mikami K."/>
            <person name="Miyazaki S."/>
            <person name="Morinaga S."/>
            <person name="Murata T."/>
            <person name="Mueller-Roeber B."/>
            <person name="Nelson D.R."/>
            <person name="Obara M."/>
            <person name="Oguri Y."/>
            <person name="Olmstead R.G."/>
            <person name="Onodera N."/>
            <person name="Petersen B.L."/>
            <person name="Pils B."/>
            <person name="Prigge M."/>
            <person name="Rensing S.A."/>
            <person name="Riano-Pachon D.M."/>
            <person name="Roberts A.W."/>
            <person name="Sato Y."/>
            <person name="Scheller H.V."/>
            <person name="Schulz B."/>
            <person name="Schulz C."/>
            <person name="Shakirov E.V."/>
            <person name="Shibagaki N."/>
            <person name="Shinohara N."/>
            <person name="Shippen D.E."/>
            <person name="Soerensen I."/>
            <person name="Sotooka R."/>
            <person name="Sugimoto N."/>
            <person name="Sugita M."/>
            <person name="Sumikawa N."/>
            <person name="Tanurdzic M."/>
            <person name="Theissen G."/>
            <person name="Ulvskov P."/>
            <person name="Wakazuki S."/>
            <person name="Weng J.K."/>
            <person name="Willats W.W."/>
            <person name="Wipf D."/>
            <person name="Wolf P.G."/>
            <person name="Yang L."/>
            <person name="Zimmer A.D."/>
            <person name="Zhu Q."/>
            <person name="Mitros T."/>
            <person name="Hellsten U."/>
            <person name="Loque D."/>
            <person name="Otillar R."/>
            <person name="Salamov A."/>
            <person name="Schmutz J."/>
            <person name="Shapiro H."/>
            <person name="Lindquist E."/>
            <person name="Lucas S."/>
            <person name="Rokhsar D."/>
            <person name="Grigoriev I.V."/>
        </authorList>
    </citation>
    <scope>NUCLEOTIDE SEQUENCE [LARGE SCALE GENOMIC DNA]</scope>
</reference>
<gene>
    <name evidence="5" type="ORF">SELMODRAFT_34641</name>
</gene>
<accession>D8RYY5</accession>
<evidence type="ECO:0000313" key="5">
    <source>
        <dbReference type="EMBL" id="EFJ22653.1"/>
    </source>
</evidence>
<keyword evidence="6" id="KW-1185">Reference proteome</keyword>
<dbReference type="HOGENOM" id="CLU_055923_1_0_1"/>
<dbReference type="PANTHER" id="PTHR46633:SF3">
    <property type="entry name" value="SERINE_THREONINE-PROTEIN KINASE WNK (WITH NO LYSINE)-LIKE PROTEIN"/>
    <property type="match status" value="1"/>
</dbReference>
<evidence type="ECO:0000259" key="4">
    <source>
        <dbReference type="Pfam" id="PF14215"/>
    </source>
</evidence>
<dbReference type="PANTHER" id="PTHR46633">
    <property type="entry name" value="TRANSCRIPTION FACTOR MYC/MYB-RELATED"/>
    <property type="match status" value="1"/>
</dbReference>
<protein>
    <recommendedName>
        <fullName evidence="4">Transcription factor MYC/MYB N-terminal domain-containing protein</fullName>
    </recommendedName>
</protein>
<evidence type="ECO:0000256" key="3">
    <source>
        <dbReference type="SAM" id="MobiDB-lite"/>
    </source>
</evidence>
<dbReference type="KEGG" id="smo:SELMODRAFT_34641"/>
<dbReference type="EMBL" id="GL377595">
    <property type="protein sequence ID" value="EFJ22653.1"/>
    <property type="molecule type" value="Genomic_DNA"/>
</dbReference>
<dbReference type="FunCoup" id="D8RYY5">
    <property type="interactions" value="277"/>
</dbReference>